<dbReference type="Pfam" id="PF24681">
    <property type="entry name" value="Kelch_KLHDC2_KLHL20_DRC7"/>
    <property type="match status" value="1"/>
</dbReference>
<dbReference type="SMART" id="SM00612">
    <property type="entry name" value="Kelch"/>
    <property type="match status" value="6"/>
</dbReference>
<keyword evidence="6" id="KW-1185">Reference proteome</keyword>
<dbReference type="Gene3D" id="3.30.710.10">
    <property type="entry name" value="Potassium Channel Kv1.1, Chain A"/>
    <property type="match status" value="1"/>
</dbReference>
<evidence type="ECO:0000313" key="6">
    <source>
        <dbReference type="Proteomes" id="UP000762676"/>
    </source>
</evidence>
<evidence type="ECO:0000256" key="3">
    <source>
        <dbReference type="SAM" id="MobiDB-lite"/>
    </source>
</evidence>
<dbReference type="InterPro" id="IPR015915">
    <property type="entry name" value="Kelch-typ_b-propeller"/>
</dbReference>
<dbReference type="AlphaFoldDB" id="A0AAV4GK77"/>
<feature type="compositionally biased region" description="Polar residues" evidence="3">
    <location>
        <begin position="10"/>
        <end position="22"/>
    </location>
</feature>
<name>A0AAV4GK77_9GAST</name>
<feature type="compositionally biased region" description="Low complexity" evidence="3">
    <location>
        <begin position="23"/>
        <end position="77"/>
    </location>
</feature>
<dbReference type="InterPro" id="IPR011333">
    <property type="entry name" value="SKP1/BTB/POZ_sf"/>
</dbReference>
<evidence type="ECO:0000313" key="5">
    <source>
        <dbReference type="EMBL" id="GFR85817.1"/>
    </source>
</evidence>
<dbReference type="CDD" id="cd18306">
    <property type="entry name" value="BTB_POZ_NS1BP"/>
    <property type="match status" value="1"/>
</dbReference>
<accession>A0AAV4GK77</accession>
<organism evidence="5 6">
    <name type="scientific">Elysia marginata</name>
    <dbReference type="NCBI Taxonomy" id="1093978"/>
    <lineage>
        <taxon>Eukaryota</taxon>
        <taxon>Metazoa</taxon>
        <taxon>Spiralia</taxon>
        <taxon>Lophotrochozoa</taxon>
        <taxon>Mollusca</taxon>
        <taxon>Gastropoda</taxon>
        <taxon>Heterobranchia</taxon>
        <taxon>Euthyneura</taxon>
        <taxon>Panpulmonata</taxon>
        <taxon>Sacoglossa</taxon>
        <taxon>Placobranchoidea</taxon>
        <taxon>Plakobranchidae</taxon>
        <taxon>Elysia</taxon>
    </lineage>
</organism>
<gene>
    <name evidence="5" type="ORF">ElyMa_002450500</name>
</gene>
<dbReference type="Pfam" id="PF07707">
    <property type="entry name" value="BACK"/>
    <property type="match status" value="1"/>
</dbReference>
<dbReference type="PRINTS" id="PR00501">
    <property type="entry name" value="KELCHREPEAT"/>
</dbReference>
<evidence type="ECO:0000256" key="1">
    <source>
        <dbReference type="ARBA" id="ARBA00022441"/>
    </source>
</evidence>
<feature type="domain" description="BTB" evidence="4">
    <location>
        <begin position="214"/>
        <end position="283"/>
    </location>
</feature>
<dbReference type="SMART" id="SM00875">
    <property type="entry name" value="BACK"/>
    <property type="match status" value="1"/>
</dbReference>
<proteinExistence type="predicted"/>
<feature type="compositionally biased region" description="Low complexity" evidence="3">
    <location>
        <begin position="84"/>
        <end position="131"/>
    </location>
</feature>
<comment type="caution">
    <text evidence="5">The sequence shown here is derived from an EMBL/GenBank/DDBJ whole genome shotgun (WGS) entry which is preliminary data.</text>
</comment>
<dbReference type="InterPro" id="IPR011705">
    <property type="entry name" value="BACK"/>
</dbReference>
<feature type="region of interest" description="Disordered" evidence="3">
    <location>
        <begin position="1"/>
        <end position="155"/>
    </location>
</feature>
<dbReference type="Gene3D" id="1.25.40.420">
    <property type="match status" value="1"/>
</dbReference>
<evidence type="ECO:0000259" key="4">
    <source>
        <dbReference type="PROSITE" id="PS50097"/>
    </source>
</evidence>
<sequence length="901" mass="96046">MKIKEGNPGTKVSDQVSSSLIMSSKAVTPSSAAAASASSSPSPSNSPTSSLSTPASSSSSLAAASSASKLKNTSSSTEKGQAANGTSSNGCSSSSNNNSNNICSVSNGAGATSPPTKSLTLSTSTSNKKLPANLRNNNCSNNDIYNGSMRNTTTTTNTTTSAALTKNGNGIAEPAIIFAAGPDADDDILEFSEAQHPCSVLSAINKLRQQRQFCDISLLVENQEFAAHRAVLAACSPYLFDFLSCLEETTEQHPIYKLGREVPVAGFRLLLDFMYTGRLKVPLEEVPTVYATARELKMESATRACAEFLSTHLTAANCLGIRRLTKDKSFKETVDDYICSNLEAIINSKAFYGLTELQVEVVGLDEELSDEAMERRMFSLVLDWAKNNLNDLKPKMDRLVEQVNVLYLDSDNTLRDCAQVEDLVISSDDEVVQDYKIMARRRSHGTKKDGSKHAMPLKTHGAQPFHKFSLNPEEALSVAERECRQRLSGNILYLSLAGKAYLAIAVLDGHLMAISVHVRPPVANNMASNGGSDLATHGHTPNGHSRHGSFTNLSGKPDSPTGGPATAAANTSPGGAGVGGTNRLSPTLVPRKASIIPLANMSTARCAMGAVELDGKLIVSGGYDRGECLQGVEAFSIQNNAWTSMPSMNRARGRFSMAVLDGSIYVCGGSDGWHELACVERFDPQKQTWSYVASMIKQRSSHGVATLNGKLYCVGGCEGQRSMAECEVYDPTTNKWSFIAPLNTARSQACVVVVNGNLLAIGGTDMWNTLNSVEVYNPEANEWLISSCLNIARRGAGVDVVEGQVVVVGGSDGSHSIVSSEILDTASNVWTMGPPLITPRANLSVVAMGGRLYALGGFSGKKFLSTLEWLDMEDMEWFGHTPRDIGPQPGSHDGSPREVSQ</sequence>
<dbReference type="Pfam" id="PF00651">
    <property type="entry name" value="BTB"/>
    <property type="match status" value="1"/>
</dbReference>
<feature type="compositionally biased region" description="Low complexity" evidence="3">
    <location>
        <begin position="559"/>
        <end position="573"/>
    </location>
</feature>
<evidence type="ECO:0000256" key="2">
    <source>
        <dbReference type="ARBA" id="ARBA00022737"/>
    </source>
</evidence>
<dbReference type="PROSITE" id="PS50097">
    <property type="entry name" value="BTB"/>
    <property type="match status" value="1"/>
</dbReference>
<dbReference type="SUPFAM" id="SSF54695">
    <property type="entry name" value="POZ domain"/>
    <property type="match status" value="1"/>
</dbReference>
<dbReference type="EMBL" id="BMAT01005039">
    <property type="protein sequence ID" value="GFR85817.1"/>
    <property type="molecule type" value="Genomic_DNA"/>
</dbReference>
<dbReference type="PANTHER" id="PTHR45632">
    <property type="entry name" value="LD33804P"/>
    <property type="match status" value="1"/>
</dbReference>
<dbReference type="Proteomes" id="UP000762676">
    <property type="component" value="Unassembled WGS sequence"/>
</dbReference>
<feature type="region of interest" description="Disordered" evidence="3">
    <location>
        <begin position="880"/>
        <end position="901"/>
    </location>
</feature>
<dbReference type="InterPro" id="IPR000210">
    <property type="entry name" value="BTB/POZ_dom"/>
</dbReference>
<protein>
    <submittedName>
        <fullName evidence="5">Influenza virus NS1A-binding protein homolog A-like</fullName>
    </submittedName>
</protein>
<reference evidence="5 6" key="1">
    <citation type="journal article" date="2021" name="Elife">
        <title>Chloroplast acquisition without the gene transfer in kleptoplastic sea slugs, Plakobranchus ocellatus.</title>
        <authorList>
            <person name="Maeda T."/>
            <person name="Takahashi S."/>
            <person name="Yoshida T."/>
            <person name="Shimamura S."/>
            <person name="Takaki Y."/>
            <person name="Nagai Y."/>
            <person name="Toyoda A."/>
            <person name="Suzuki Y."/>
            <person name="Arimoto A."/>
            <person name="Ishii H."/>
            <person name="Satoh N."/>
            <person name="Nishiyama T."/>
            <person name="Hasebe M."/>
            <person name="Maruyama T."/>
            <person name="Minagawa J."/>
            <person name="Obokata J."/>
            <person name="Shigenobu S."/>
        </authorList>
    </citation>
    <scope>NUCLEOTIDE SEQUENCE [LARGE SCALE GENOMIC DNA]</scope>
</reference>
<keyword evidence="1" id="KW-0880">Kelch repeat</keyword>
<feature type="region of interest" description="Disordered" evidence="3">
    <location>
        <begin position="527"/>
        <end position="585"/>
    </location>
</feature>
<dbReference type="PANTHER" id="PTHR45632:SF26">
    <property type="entry name" value="BTB DOMAIN-CONTAINING PROTEIN"/>
    <property type="match status" value="1"/>
</dbReference>
<dbReference type="InterPro" id="IPR006652">
    <property type="entry name" value="Kelch_1"/>
</dbReference>
<keyword evidence="2" id="KW-0677">Repeat</keyword>
<dbReference type="InterPro" id="IPR011043">
    <property type="entry name" value="Gal_Oxase/kelch_b-propeller"/>
</dbReference>
<feature type="compositionally biased region" description="Polar residues" evidence="3">
    <location>
        <begin position="134"/>
        <end position="150"/>
    </location>
</feature>
<dbReference type="SMART" id="SM00225">
    <property type="entry name" value="BTB"/>
    <property type="match status" value="1"/>
</dbReference>
<dbReference type="Pfam" id="PF01344">
    <property type="entry name" value="Kelch_1"/>
    <property type="match status" value="2"/>
</dbReference>
<dbReference type="SUPFAM" id="SSF50965">
    <property type="entry name" value="Galactose oxidase, central domain"/>
    <property type="match status" value="1"/>
</dbReference>
<dbReference type="Gene3D" id="2.120.10.80">
    <property type="entry name" value="Kelch-type beta propeller"/>
    <property type="match status" value="2"/>
</dbReference>